<accession>A0A1H5R6D9</accession>
<dbReference type="InterPro" id="IPR029068">
    <property type="entry name" value="Glyas_Bleomycin-R_OHBP_Dase"/>
</dbReference>
<dbReference type="PANTHER" id="PTHR35908:SF1">
    <property type="entry name" value="CONSERVED PROTEIN"/>
    <property type="match status" value="1"/>
</dbReference>
<evidence type="ECO:0000313" key="2">
    <source>
        <dbReference type="EMBL" id="SEF33966.1"/>
    </source>
</evidence>
<reference evidence="3" key="1">
    <citation type="submission" date="2016-10" db="EMBL/GenBank/DDBJ databases">
        <authorList>
            <person name="Varghese N."/>
            <person name="Submissions S."/>
        </authorList>
    </citation>
    <scope>NUCLEOTIDE SEQUENCE [LARGE SCALE GENOMIC DNA]</scope>
    <source>
        <strain evidence="3">DSM 44654</strain>
    </source>
</reference>
<proteinExistence type="predicted"/>
<feature type="domain" description="Glyoxalase-like" evidence="1">
    <location>
        <begin position="152"/>
        <end position="261"/>
    </location>
</feature>
<dbReference type="SUPFAM" id="SSF54593">
    <property type="entry name" value="Glyoxalase/Bleomycin resistance protein/Dihydroxybiphenyl dioxygenase"/>
    <property type="match status" value="2"/>
</dbReference>
<dbReference type="Gene3D" id="3.10.180.10">
    <property type="entry name" value="2,3-Dihydroxybiphenyl 1,2-Dioxygenase, domain 1"/>
    <property type="match status" value="2"/>
</dbReference>
<dbReference type="EMBL" id="FNUJ01000007">
    <property type="protein sequence ID" value="SEF33966.1"/>
    <property type="molecule type" value="Genomic_DNA"/>
</dbReference>
<dbReference type="PANTHER" id="PTHR35908">
    <property type="entry name" value="HYPOTHETICAL FUSION PROTEIN"/>
    <property type="match status" value="1"/>
</dbReference>
<dbReference type="AlphaFoldDB" id="A0A1H5R6D9"/>
<feature type="domain" description="Glyoxalase-like" evidence="1">
    <location>
        <begin position="29"/>
        <end position="138"/>
    </location>
</feature>
<dbReference type="STRING" id="218821.SAMN05421837_107135"/>
<dbReference type="Proteomes" id="UP000198878">
    <property type="component" value="Unassembled WGS sequence"/>
</dbReference>
<dbReference type="InterPro" id="IPR041581">
    <property type="entry name" value="Glyoxalase_6"/>
</dbReference>
<name>A0A1H5R6D9_9PSEU</name>
<organism evidence="2 3">
    <name type="scientific">Amycolatopsis pretoriensis</name>
    <dbReference type="NCBI Taxonomy" id="218821"/>
    <lineage>
        <taxon>Bacteria</taxon>
        <taxon>Bacillati</taxon>
        <taxon>Actinomycetota</taxon>
        <taxon>Actinomycetes</taxon>
        <taxon>Pseudonocardiales</taxon>
        <taxon>Pseudonocardiaceae</taxon>
        <taxon>Amycolatopsis</taxon>
    </lineage>
</organism>
<evidence type="ECO:0000259" key="1">
    <source>
        <dbReference type="Pfam" id="PF18029"/>
    </source>
</evidence>
<sequence>MNPVGGEAEPELSGVAVNLRRMNTRLVNLVIDAARPRVLADFWAALLGWRVAVEEPDEVDVRAPETDGWDLDLVFVPVPEPKEVKNRIHLDLSSETLAHQAELVSRALELGGSRVDVGQGDVPWVVLADPEGNEFCVLEPRDRYAGTGAVASIVVDAHDPERMAAFWARLTGRSVGARDEGGLVGLSAPAGRGPWLEFLRNDDVKRVKNRVHLDVAPPAGADHMAVVSEVVATGAAPADLGGPDLPWRVLMDPEGNEFCVLTPR</sequence>
<keyword evidence="3" id="KW-1185">Reference proteome</keyword>
<dbReference type="Pfam" id="PF18029">
    <property type="entry name" value="Glyoxalase_6"/>
    <property type="match status" value="2"/>
</dbReference>
<gene>
    <name evidence="2" type="ORF">SAMN05421837_107135</name>
</gene>
<protein>
    <recommendedName>
        <fullName evidence="1">Glyoxalase-like domain-containing protein</fullName>
    </recommendedName>
</protein>
<evidence type="ECO:0000313" key="3">
    <source>
        <dbReference type="Proteomes" id="UP000198878"/>
    </source>
</evidence>